<feature type="chain" id="PRO_5035844088" evidence="2">
    <location>
        <begin position="19"/>
        <end position="250"/>
    </location>
</feature>
<dbReference type="Proteomes" id="UP000704712">
    <property type="component" value="Unassembled WGS sequence"/>
</dbReference>
<evidence type="ECO:0000313" key="3">
    <source>
        <dbReference type="EMBL" id="KAF4138669.1"/>
    </source>
</evidence>
<feature type="signal peptide" evidence="2">
    <location>
        <begin position="1"/>
        <end position="18"/>
    </location>
</feature>
<feature type="compositionally biased region" description="Low complexity" evidence="1">
    <location>
        <begin position="90"/>
        <end position="129"/>
    </location>
</feature>
<feature type="region of interest" description="Disordered" evidence="1">
    <location>
        <begin position="90"/>
        <end position="133"/>
    </location>
</feature>
<evidence type="ECO:0000256" key="1">
    <source>
        <dbReference type="SAM" id="MobiDB-lite"/>
    </source>
</evidence>
<protein>
    <submittedName>
        <fullName evidence="3">Uncharacterized protein</fullName>
    </submittedName>
</protein>
<reference evidence="3" key="1">
    <citation type="submission" date="2020-03" db="EMBL/GenBank/DDBJ databases">
        <title>Hybrid Assembly of Korean Phytophthora infestans isolates.</title>
        <authorList>
            <person name="Prokchorchik M."/>
            <person name="Lee Y."/>
            <person name="Seo J."/>
            <person name="Cho J.-H."/>
            <person name="Park Y.-E."/>
            <person name="Jang D.-C."/>
            <person name="Im J.-S."/>
            <person name="Choi J.-G."/>
            <person name="Park H.-J."/>
            <person name="Lee G.-B."/>
            <person name="Lee Y.-G."/>
            <person name="Hong S.-Y."/>
            <person name="Cho K."/>
            <person name="Sohn K.H."/>
        </authorList>
    </citation>
    <scope>NUCLEOTIDE SEQUENCE</scope>
    <source>
        <strain evidence="3">KR_2_A2</strain>
    </source>
</reference>
<evidence type="ECO:0000313" key="4">
    <source>
        <dbReference type="Proteomes" id="UP000704712"/>
    </source>
</evidence>
<dbReference type="AlphaFoldDB" id="A0A8S9UHB8"/>
<dbReference type="EMBL" id="JAACNO010001647">
    <property type="protein sequence ID" value="KAF4138669.1"/>
    <property type="molecule type" value="Genomic_DNA"/>
</dbReference>
<gene>
    <name evidence="3" type="ORF">GN958_ATG12174</name>
</gene>
<accession>A0A8S9UHB8</accession>
<proteinExistence type="predicted"/>
<sequence>MKFSTILAIVVTTKAAAAQDLVITTDDCSSCSVGTFCTTSLPQCHEPPVEGACFNATINEFQLGCTEGYDCFDNMCECVIDDYYPTAAPTAAPTSAPTRAPTTAPTTGPTTAPTAAPTAAPTDAPTNAPSPESGGFFSPCPTGTYWEIGATACRGPRYAGECYNPATAMFQNGCAAGFTCINNKCSTIPPATFSPSVCYLQCPDSEFCENGTSVCRGPTFAGECFNIATGRFQNGCGAGYRCASNQCVRG</sequence>
<comment type="caution">
    <text evidence="3">The sequence shown here is derived from an EMBL/GenBank/DDBJ whole genome shotgun (WGS) entry which is preliminary data.</text>
</comment>
<organism evidence="3 4">
    <name type="scientific">Phytophthora infestans</name>
    <name type="common">Potato late blight agent</name>
    <name type="synonym">Botrytis infestans</name>
    <dbReference type="NCBI Taxonomy" id="4787"/>
    <lineage>
        <taxon>Eukaryota</taxon>
        <taxon>Sar</taxon>
        <taxon>Stramenopiles</taxon>
        <taxon>Oomycota</taxon>
        <taxon>Peronosporomycetes</taxon>
        <taxon>Peronosporales</taxon>
        <taxon>Peronosporaceae</taxon>
        <taxon>Phytophthora</taxon>
    </lineage>
</organism>
<name>A0A8S9UHB8_PHYIN</name>
<keyword evidence="2" id="KW-0732">Signal</keyword>
<evidence type="ECO:0000256" key="2">
    <source>
        <dbReference type="SAM" id="SignalP"/>
    </source>
</evidence>